<dbReference type="RefSeq" id="XP_001312442.1">
    <property type="nucleotide sequence ID" value="XM_001312441.1"/>
</dbReference>
<feature type="transmembrane region" description="Helical" evidence="1">
    <location>
        <begin position="58"/>
        <end position="82"/>
    </location>
</feature>
<dbReference type="Proteomes" id="UP000001542">
    <property type="component" value="Unassembled WGS sequence"/>
</dbReference>
<dbReference type="InParanoid" id="A2F6F4"/>
<reference evidence="3" key="2">
    <citation type="journal article" date="2007" name="Science">
        <title>Draft genome sequence of the sexually transmitted pathogen Trichomonas vaginalis.</title>
        <authorList>
            <person name="Carlton J.M."/>
            <person name="Hirt R.P."/>
            <person name="Silva J.C."/>
            <person name="Delcher A.L."/>
            <person name="Schatz M."/>
            <person name="Zhao Q."/>
            <person name="Wortman J.R."/>
            <person name="Bidwell S.L."/>
            <person name="Alsmark U.C.M."/>
            <person name="Besteiro S."/>
            <person name="Sicheritz-Ponten T."/>
            <person name="Noel C.J."/>
            <person name="Dacks J.B."/>
            <person name="Foster P.G."/>
            <person name="Simillion C."/>
            <person name="Van de Peer Y."/>
            <person name="Miranda-Saavedra D."/>
            <person name="Barton G.J."/>
            <person name="Westrop G.D."/>
            <person name="Mueller S."/>
            <person name="Dessi D."/>
            <person name="Fiori P.L."/>
            <person name="Ren Q."/>
            <person name="Paulsen I."/>
            <person name="Zhang H."/>
            <person name="Bastida-Corcuera F.D."/>
            <person name="Simoes-Barbosa A."/>
            <person name="Brown M.T."/>
            <person name="Hayes R.D."/>
            <person name="Mukherjee M."/>
            <person name="Okumura C.Y."/>
            <person name="Schneider R."/>
            <person name="Smith A.J."/>
            <person name="Vanacova S."/>
            <person name="Villalvazo M."/>
            <person name="Haas B.J."/>
            <person name="Pertea M."/>
            <person name="Feldblyum T.V."/>
            <person name="Utterback T.R."/>
            <person name="Shu C.L."/>
            <person name="Osoegawa K."/>
            <person name="de Jong P.J."/>
            <person name="Hrdy I."/>
            <person name="Horvathova L."/>
            <person name="Zubacova Z."/>
            <person name="Dolezal P."/>
            <person name="Malik S.B."/>
            <person name="Logsdon J.M. Jr."/>
            <person name="Henze K."/>
            <person name="Gupta A."/>
            <person name="Wang C.C."/>
            <person name="Dunne R.L."/>
            <person name="Upcroft J.A."/>
            <person name="Upcroft P."/>
            <person name="White O."/>
            <person name="Salzberg S.L."/>
            <person name="Tang P."/>
            <person name="Chiu C.-H."/>
            <person name="Lee Y.-S."/>
            <person name="Embley T.M."/>
            <person name="Coombs G.H."/>
            <person name="Mottram J.C."/>
            <person name="Tachezy J."/>
            <person name="Fraser-Liggett C.M."/>
            <person name="Johnson P.J."/>
        </authorList>
    </citation>
    <scope>NUCLEOTIDE SEQUENCE [LARGE SCALE GENOMIC DNA]</scope>
    <source>
        <strain evidence="3">G3</strain>
    </source>
</reference>
<dbReference type="EMBL" id="DS113635">
    <property type="protein sequence ID" value="EAX99512.1"/>
    <property type="molecule type" value="Genomic_DNA"/>
</dbReference>
<protein>
    <submittedName>
        <fullName evidence="3">Uncharacterized protein</fullName>
    </submittedName>
</protein>
<sequence>MFVLFALAVLDTVNIDLLDTPPPVIPDRTPEPSGSPLPSPTRIIVIQPNPDSNKVSTWLIVCTTIICVIIVITIVSVIVLCFRQNKGEIYAHNTSSTKQHEAGTVEIRSIYSVQKSIRATAAK</sequence>
<name>A2F6F4_TRIV3</name>
<keyword evidence="2" id="KW-0732">Signal</keyword>
<dbReference type="VEuPathDB" id="TrichDB:TVAG_140110"/>
<dbReference type="VEuPathDB" id="TrichDB:TVAGG3_0415240"/>
<keyword evidence="1" id="KW-0472">Membrane</keyword>
<dbReference type="KEGG" id="tva:4757322"/>
<keyword evidence="1" id="KW-1133">Transmembrane helix</keyword>
<evidence type="ECO:0000256" key="1">
    <source>
        <dbReference type="SAM" id="Phobius"/>
    </source>
</evidence>
<gene>
    <name evidence="3" type="ORF">TVAG_140110</name>
</gene>
<dbReference type="AlphaFoldDB" id="A2F6F4"/>
<evidence type="ECO:0000313" key="4">
    <source>
        <dbReference type="Proteomes" id="UP000001542"/>
    </source>
</evidence>
<feature type="chain" id="PRO_5013130352" evidence="2">
    <location>
        <begin position="16"/>
        <end position="123"/>
    </location>
</feature>
<evidence type="ECO:0000313" key="3">
    <source>
        <dbReference type="EMBL" id="EAX99512.1"/>
    </source>
</evidence>
<proteinExistence type="predicted"/>
<feature type="signal peptide" evidence="2">
    <location>
        <begin position="1"/>
        <end position="15"/>
    </location>
</feature>
<keyword evidence="1" id="KW-0812">Transmembrane</keyword>
<organism evidence="3 4">
    <name type="scientific">Trichomonas vaginalis (strain ATCC PRA-98 / G3)</name>
    <dbReference type="NCBI Taxonomy" id="412133"/>
    <lineage>
        <taxon>Eukaryota</taxon>
        <taxon>Metamonada</taxon>
        <taxon>Parabasalia</taxon>
        <taxon>Trichomonadida</taxon>
        <taxon>Trichomonadidae</taxon>
        <taxon>Trichomonas</taxon>
    </lineage>
</organism>
<accession>A2F6F4</accession>
<dbReference type="SMR" id="A2F6F4"/>
<keyword evidence="4" id="KW-1185">Reference proteome</keyword>
<evidence type="ECO:0000256" key="2">
    <source>
        <dbReference type="SAM" id="SignalP"/>
    </source>
</evidence>
<reference evidence="3" key="1">
    <citation type="submission" date="2006-10" db="EMBL/GenBank/DDBJ databases">
        <authorList>
            <person name="Amadeo P."/>
            <person name="Zhao Q."/>
            <person name="Wortman J."/>
            <person name="Fraser-Liggett C."/>
            <person name="Carlton J."/>
        </authorList>
    </citation>
    <scope>NUCLEOTIDE SEQUENCE</scope>
    <source>
        <strain evidence="3">G3</strain>
    </source>
</reference>